<name>A0A918LMW9_9ACTN</name>
<reference evidence="2" key="1">
    <citation type="journal article" date="2014" name="Int. J. Syst. Evol. Microbiol.">
        <title>Complete genome sequence of Corynebacterium casei LMG S-19264T (=DSM 44701T), isolated from a smear-ripened cheese.</title>
        <authorList>
            <consortium name="US DOE Joint Genome Institute (JGI-PGF)"/>
            <person name="Walter F."/>
            <person name="Albersmeier A."/>
            <person name="Kalinowski J."/>
            <person name="Ruckert C."/>
        </authorList>
    </citation>
    <scope>NUCLEOTIDE SEQUENCE</scope>
    <source>
        <strain evidence="2">JCM 3172</strain>
    </source>
</reference>
<feature type="region of interest" description="Disordered" evidence="1">
    <location>
        <begin position="49"/>
        <end position="79"/>
    </location>
</feature>
<comment type="caution">
    <text evidence="2">The sequence shown here is derived from an EMBL/GenBank/DDBJ whole genome shotgun (WGS) entry which is preliminary data.</text>
</comment>
<proteinExistence type="predicted"/>
<reference evidence="2" key="2">
    <citation type="submission" date="2020-09" db="EMBL/GenBank/DDBJ databases">
        <authorList>
            <person name="Sun Q."/>
            <person name="Ohkuma M."/>
        </authorList>
    </citation>
    <scope>NUCLEOTIDE SEQUENCE</scope>
    <source>
        <strain evidence="2">JCM 3172</strain>
    </source>
</reference>
<keyword evidence="3" id="KW-1185">Reference proteome</keyword>
<organism evidence="2 3">
    <name type="scientific">Streptomyces purpureus</name>
    <dbReference type="NCBI Taxonomy" id="1951"/>
    <lineage>
        <taxon>Bacteria</taxon>
        <taxon>Bacillati</taxon>
        <taxon>Actinomycetota</taxon>
        <taxon>Actinomycetes</taxon>
        <taxon>Kitasatosporales</taxon>
        <taxon>Streptomycetaceae</taxon>
        <taxon>Streptomyces</taxon>
    </lineage>
</organism>
<feature type="compositionally biased region" description="Basic and acidic residues" evidence="1">
    <location>
        <begin position="49"/>
        <end position="73"/>
    </location>
</feature>
<accession>A0A918LMW9</accession>
<evidence type="ECO:0000256" key="1">
    <source>
        <dbReference type="SAM" id="MobiDB-lite"/>
    </source>
</evidence>
<sequence>MLTRAATAATADQVLIPPDTDGVLPAVSRPKRPRAQGWRPRAVVKIYHDRKSDRRQTLWDSPHEKPDKGKLAQEIRTQG</sequence>
<protein>
    <submittedName>
        <fullName evidence="2">Uncharacterized protein</fullName>
    </submittedName>
</protein>
<evidence type="ECO:0000313" key="2">
    <source>
        <dbReference type="EMBL" id="GGT27635.1"/>
    </source>
</evidence>
<evidence type="ECO:0000313" key="3">
    <source>
        <dbReference type="Proteomes" id="UP000619486"/>
    </source>
</evidence>
<dbReference type="AlphaFoldDB" id="A0A918LMW9"/>
<feature type="region of interest" description="Disordered" evidence="1">
    <location>
        <begin position="20"/>
        <end position="39"/>
    </location>
</feature>
<dbReference type="EMBL" id="BMQQ01000006">
    <property type="protein sequence ID" value="GGT27635.1"/>
    <property type="molecule type" value="Genomic_DNA"/>
</dbReference>
<gene>
    <name evidence="2" type="ORF">GCM10014713_21220</name>
</gene>
<dbReference type="Proteomes" id="UP000619486">
    <property type="component" value="Unassembled WGS sequence"/>
</dbReference>